<evidence type="ECO:0000256" key="1">
    <source>
        <dbReference type="SAM" id="SignalP"/>
    </source>
</evidence>
<dbReference type="OrthoDB" id="4310309at2"/>
<reference evidence="2 3" key="1">
    <citation type="submission" date="2018-05" db="EMBL/GenBank/DDBJ databases">
        <title>Evolution of GPA BGCs.</title>
        <authorList>
            <person name="Waglechner N."/>
            <person name="Wright G.D."/>
        </authorList>
    </citation>
    <scope>NUCLEOTIDE SEQUENCE [LARGE SCALE GENOMIC DNA]</scope>
    <source>
        <strain evidence="2 3">A82846</strain>
    </source>
</reference>
<proteinExistence type="predicted"/>
<feature type="signal peptide" evidence="1">
    <location>
        <begin position="1"/>
        <end position="21"/>
    </location>
</feature>
<organism evidence="2 3">
    <name type="scientific">Kibdelosporangium aridum</name>
    <dbReference type="NCBI Taxonomy" id="2030"/>
    <lineage>
        <taxon>Bacteria</taxon>
        <taxon>Bacillati</taxon>
        <taxon>Actinomycetota</taxon>
        <taxon>Actinomycetes</taxon>
        <taxon>Pseudonocardiales</taxon>
        <taxon>Pseudonocardiaceae</taxon>
        <taxon>Kibdelosporangium</taxon>
    </lineage>
</organism>
<name>A0A428Y3D1_KIBAR</name>
<evidence type="ECO:0000313" key="3">
    <source>
        <dbReference type="Proteomes" id="UP000287547"/>
    </source>
</evidence>
<dbReference type="EMBL" id="QHKI01000108">
    <property type="protein sequence ID" value="RSM62071.1"/>
    <property type="molecule type" value="Genomic_DNA"/>
</dbReference>
<sequence>MKVLVLATAVIAAMSVTPASAQSGRLVSALDPLPGGTFTRVRDINNNGMSVGGADNSSGAEQPVRWSATGRITALPVLPGQVGGTAMGISKSGTVVGSVTGTATRWAPDGAISELPTPQGQFSCTAYAINDTGGIVGNCANGAFRWANDGTIIPLPPVPGGLSAVVQAVNADGTSVGWSADNQYRYPVTWSPTGIAWRLSGLPGSAWDINDKGQVAGQIEVADGAPYTKYYAVRWETDGTMRNLGGAPGATKPNGRAAAINEDGTAVGDVTTDDGRQLGARWSADGVFTALGSIKPTDPQARTMAEAINDSGVIVGWSAEKAVRWTGYR</sequence>
<keyword evidence="1" id="KW-0732">Signal</keyword>
<evidence type="ECO:0000313" key="2">
    <source>
        <dbReference type="EMBL" id="RSM62071.1"/>
    </source>
</evidence>
<protein>
    <recommendedName>
        <fullName evidence="4">Extracellular repeat, HAF family</fullName>
    </recommendedName>
</protein>
<accession>A0A428Y3D1</accession>
<dbReference type="Proteomes" id="UP000287547">
    <property type="component" value="Unassembled WGS sequence"/>
</dbReference>
<comment type="caution">
    <text evidence="2">The sequence shown here is derived from an EMBL/GenBank/DDBJ whole genome shotgun (WGS) entry which is preliminary data.</text>
</comment>
<feature type="chain" id="PRO_5019246155" description="Extracellular repeat, HAF family" evidence="1">
    <location>
        <begin position="22"/>
        <end position="329"/>
    </location>
</feature>
<evidence type="ECO:0008006" key="4">
    <source>
        <dbReference type="Google" id="ProtNLM"/>
    </source>
</evidence>
<dbReference type="RefSeq" id="WP_037251798.1">
    <property type="nucleotide sequence ID" value="NZ_QHKI01000108.1"/>
</dbReference>
<dbReference type="AlphaFoldDB" id="A0A428Y3D1"/>
<gene>
    <name evidence="2" type="ORF">DMH04_53105</name>
</gene>